<protein>
    <submittedName>
        <fullName evidence="3">Uncharacterized protein</fullName>
    </submittedName>
</protein>
<dbReference type="InterPro" id="IPR040254">
    <property type="entry name" value="Ecm3-like"/>
</dbReference>
<keyword evidence="2" id="KW-1133">Transmembrane helix</keyword>
<reference evidence="3" key="1">
    <citation type="submission" date="2023-03" db="EMBL/GenBank/DDBJ databases">
        <title>Massive genome expansion in bonnet fungi (Mycena s.s.) driven by repeated elements and novel gene families across ecological guilds.</title>
        <authorList>
            <consortium name="Lawrence Berkeley National Laboratory"/>
            <person name="Harder C.B."/>
            <person name="Miyauchi S."/>
            <person name="Viragh M."/>
            <person name="Kuo A."/>
            <person name="Thoen E."/>
            <person name="Andreopoulos B."/>
            <person name="Lu D."/>
            <person name="Skrede I."/>
            <person name="Drula E."/>
            <person name="Henrissat B."/>
            <person name="Morin E."/>
            <person name="Kohler A."/>
            <person name="Barry K."/>
            <person name="LaButti K."/>
            <person name="Morin E."/>
            <person name="Salamov A."/>
            <person name="Lipzen A."/>
            <person name="Mereny Z."/>
            <person name="Hegedus B."/>
            <person name="Baldrian P."/>
            <person name="Stursova M."/>
            <person name="Weitz H."/>
            <person name="Taylor A."/>
            <person name="Grigoriev I.V."/>
            <person name="Nagy L.G."/>
            <person name="Martin F."/>
            <person name="Kauserud H."/>
        </authorList>
    </citation>
    <scope>NUCLEOTIDE SEQUENCE</scope>
    <source>
        <strain evidence="3">CBHHK067</strain>
    </source>
</reference>
<feature type="region of interest" description="Disordered" evidence="1">
    <location>
        <begin position="73"/>
        <end position="102"/>
    </location>
</feature>
<feature type="transmembrane region" description="Helical" evidence="2">
    <location>
        <begin position="194"/>
        <end position="216"/>
    </location>
</feature>
<feature type="compositionally biased region" description="Basic and acidic residues" evidence="1">
    <location>
        <begin position="1"/>
        <end position="10"/>
    </location>
</feature>
<evidence type="ECO:0000256" key="1">
    <source>
        <dbReference type="SAM" id="MobiDB-lite"/>
    </source>
</evidence>
<dbReference type="EMBL" id="JARKIE010000269">
    <property type="protein sequence ID" value="KAJ7659482.1"/>
    <property type="molecule type" value="Genomic_DNA"/>
</dbReference>
<feature type="transmembrane region" description="Helical" evidence="2">
    <location>
        <begin position="334"/>
        <end position="360"/>
    </location>
</feature>
<evidence type="ECO:0000256" key="2">
    <source>
        <dbReference type="SAM" id="Phobius"/>
    </source>
</evidence>
<dbReference type="PANTHER" id="PTHR31274:SF1">
    <property type="entry name" value="AGL149CP"/>
    <property type="match status" value="1"/>
</dbReference>
<feature type="transmembrane region" description="Helical" evidence="2">
    <location>
        <begin position="461"/>
        <end position="480"/>
    </location>
</feature>
<feature type="transmembrane region" description="Helical" evidence="2">
    <location>
        <begin position="119"/>
        <end position="141"/>
    </location>
</feature>
<feature type="compositionally biased region" description="Pro residues" evidence="1">
    <location>
        <begin position="14"/>
        <end position="23"/>
    </location>
</feature>
<feature type="region of interest" description="Disordered" evidence="1">
    <location>
        <begin position="1"/>
        <end position="24"/>
    </location>
</feature>
<feature type="compositionally biased region" description="Low complexity" evidence="1">
    <location>
        <begin position="73"/>
        <end position="83"/>
    </location>
</feature>
<keyword evidence="4" id="KW-1185">Reference proteome</keyword>
<keyword evidence="2" id="KW-0472">Membrane</keyword>
<feature type="transmembrane region" description="Helical" evidence="2">
    <location>
        <begin position="419"/>
        <end position="441"/>
    </location>
</feature>
<keyword evidence="2" id="KW-0812">Transmembrane</keyword>
<feature type="transmembrane region" description="Helical" evidence="2">
    <location>
        <begin position="153"/>
        <end position="173"/>
    </location>
</feature>
<evidence type="ECO:0000313" key="4">
    <source>
        <dbReference type="Proteomes" id="UP001221757"/>
    </source>
</evidence>
<feature type="transmembrane region" description="Helical" evidence="2">
    <location>
        <begin position="236"/>
        <end position="261"/>
    </location>
</feature>
<dbReference type="PANTHER" id="PTHR31274">
    <property type="entry name" value="PROTEIN ECM3"/>
    <property type="match status" value="1"/>
</dbReference>
<feature type="transmembrane region" description="Helical" evidence="2">
    <location>
        <begin position="380"/>
        <end position="399"/>
    </location>
</feature>
<comment type="caution">
    <text evidence="3">The sequence shown here is derived from an EMBL/GenBank/DDBJ whole genome shotgun (WGS) entry which is preliminary data.</text>
</comment>
<evidence type="ECO:0000313" key="3">
    <source>
        <dbReference type="EMBL" id="KAJ7659482.1"/>
    </source>
</evidence>
<name>A0AAD7CR95_MYCRO</name>
<sequence length="513" mass="55586">MLPPAERLDGIRGSPPPPPPPLPLTQISPIPLALCVHNWSSPQAPLVPDLRAAAAADSAPLCSPSFGTFSSPPLHPSSSHSSSRLCPGSKRSLSSSRAHIHPAPDGEPRLAFVMDTASFIGAAGGKMFLFPMIGVFLYKGLVRAGVIPPTDKVLQFVCMLFSCLPTATTQIFVTQVASGTASAEHLSAFLIPQYEMMLISMTALTASTGTMIATALNAEQAQLLSENLASTTSFRVFPILVETALYGATFVLAITLVMYGLSTWDWAIDVYLLWDDLNVFLPADLIHPSPDHSKRLKINTALRISQAITNNISVMLSDTVVCWRVYILYERSKGVLWTALALLSALFSALFLCNLTQIGIGFPAVRSLHRLAPGELVIDIIALALCALINMWATSMIGYRAWRCRQEIRRYLKGTDGRVLAESILTLFAESGVVYTALWIVKNTIILPTVENTAYTYYATVVMYQMTGMYPTLIIVLVALKNSHLEHQFTELAEGAINSGKISPGGNDLVFAS</sequence>
<dbReference type="AlphaFoldDB" id="A0AAD7CR95"/>
<organism evidence="3 4">
    <name type="scientific">Mycena rosella</name>
    <name type="common">Pink bonnet</name>
    <name type="synonym">Agaricus rosellus</name>
    <dbReference type="NCBI Taxonomy" id="1033263"/>
    <lineage>
        <taxon>Eukaryota</taxon>
        <taxon>Fungi</taxon>
        <taxon>Dikarya</taxon>
        <taxon>Basidiomycota</taxon>
        <taxon>Agaricomycotina</taxon>
        <taxon>Agaricomycetes</taxon>
        <taxon>Agaricomycetidae</taxon>
        <taxon>Agaricales</taxon>
        <taxon>Marasmiineae</taxon>
        <taxon>Mycenaceae</taxon>
        <taxon>Mycena</taxon>
    </lineage>
</organism>
<proteinExistence type="predicted"/>
<gene>
    <name evidence="3" type="ORF">B0H17DRAFT_1212876</name>
</gene>
<accession>A0AAD7CR95</accession>
<dbReference type="Proteomes" id="UP001221757">
    <property type="component" value="Unassembled WGS sequence"/>
</dbReference>